<gene>
    <name evidence="2" type="ordered locus">Metho_0045</name>
</gene>
<keyword evidence="1" id="KW-1133">Transmembrane helix</keyword>
<protein>
    <recommendedName>
        <fullName evidence="4">DUF11 domain-containing protein</fullName>
    </recommendedName>
</protein>
<dbReference type="HOGENOM" id="CLU_462043_0_0_2"/>
<reference evidence="3" key="1">
    <citation type="submission" date="2012-02" db="EMBL/GenBank/DDBJ databases">
        <title>Complete sequence of chromosome of Methanomethylovorans hollandica DSM 15978.</title>
        <authorList>
            <person name="Lucas S."/>
            <person name="Copeland A."/>
            <person name="Lapidus A."/>
            <person name="Glavina del Rio T."/>
            <person name="Dalin E."/>
            <person name="Tice H."/>
            <person name="Bruce D."/>
            <person name="Goodwin L."/>
            <person name="Pitluck S."/>
            <person name="Peters L."/>
            <person name="Mikhailova N."/>
            <person name="Held B."/>
            <person name="Kyrpides N."/>
            <person name="Mavromatis K."/>
            <person name="Ivanova N."/>
            <person name="Brettin T."/>
            <person name="Detter J.C."/>
            <person name="Han C."/>
            <person name="Larimer F."/>
            <person name="Land M."/>
            <person name="Hauser L."/>
            <person name="Markowitz V."/>
            <person name="Cheng J.-F."/>
            <person name="Hugenholtz P."/>
            <person name="Woyke T."/>
            <person name="Wu D."/>
            <person name="Spring S."/>
            <person name="Schroeder M."/>
            <person name="Brambilla E."/>
            <person name="Klenk H.-P."/>
            <person name="Eisen J.A."/>
        </authorList>
    </citation>
    <scope>NUCLEOTIDE SEQUENCE [LARGE SCALE GENOMIC DNA]</scope>
    <source>
        <strain evidence="3">DSM 15978 / NBRC 107637 / DMS1</strain>
    </source>
</reference>
<evidence type="ECO:0008006" key="4">
    <source>
        <dbReference type="Google" id="ProtNLM"/>
    </source>
</evidence>
<dbReference type="AlphaFoldDB" id="L0KSF9"/>
<dbReference type="STRING" id="867904.Metho_0045"/>
<dbReference type="RefSeq" id="WP_015323511.1">
    <property type="nucleotide sequence ID" value="NC_019977.1"/>
</dbReference>
<name>L0KSF9_METHD</name>
<dbReference type="OrthoDB" id="125050at2157"/>
<organism evidence="2 3">
    <name type="scientific">Methanomethylovorans hollandica (strain DSM 15978 / NBRC 107637 / DMS1)</name>
    <dbReference type="NCBI Taxonomy" id="867904"/>
    <lineage>
        <taxon>Archaea</taxon>
        <taxon>Methanobacteriati</taxon>
        <taxon>Methanobacteriota</taxon>
        <taxon>Stenosarchaea group</taxon>
        <taxon>Methanomicrobia</taxon>
        <taxon>Methanosarcinales</taxon>
        <taxon>Methanosarcinaceae</taxon>
        <taxon>Methanomethylovorans</taxon>
    </lineage>
</organism>
<dbReference type="PANTHER" id="PTHR12861">
    <property type="entry name" value="TRANSLOCON-ASSOCIATED PROTEIN, BETA SUBUNIT PRECURSOR TRAP-BETA SIGNAL SEQUENCE RECEPTOR BETA SUBUNIT"/>
    <property type="match status" value="1"/>
</dbReference>
<dbReference type="PANTHER" id="PTHR12861:SF3">
    <property type="entry name" value="TRANSLOCON-ASSOCIATED PROTEIN SUBUNIT BETA"/>
    <property type="match status" value="1"/>
</dbReference>
<feature type="transmembrane region" description="Helical" evidence="1">
    <location>
        <begin position="571"/>
        <end position="597"/>
    </location>
</feature>
<evidence type="ECO:0000313" key="2">
    <source>
        <dbReference type="EMBL" id="AGB48342.1"/>
    </source>
</evidence>
<proteinExistence type="predicted"/>
<evidence type="ECO:0000313" key="3">
    <source>
        <dbReference type="Proteomes" id="UP000010866"/>
    </source>
</evidence>
<keyword evidence="1" id="KW-0472">Membrane</keyword>
<dbReference type="Proteomes" id="UP000010866">
    <property type="component" value="Chromosome"/>
</dbReference>
<keyword evidence="3" id="KW-1185">Reference proteome</keyword>
<dbReference type="KEGG" id="mhz:Metho_0045"/>
<sequence length="602" mass="67110" precursor="true">MKRTIHVLFSSFMIILLVSIYPASAYDFQHEDIWVYMGSFELGTGEKASIERYTLKIYSLDQNTTETSAVILVYKNGDFKKAYYVDAGPNSQRVYDNDLKIEVVGINAGKVSFIVYKHEFEKVWMLSTPKISLSMGDVVRDGVYTLSLTNISSKEVNIAVVSPSGKYENVFTLRDYKRYDNAFMVRLVYIDIARSQAFIETYRPGKPNVEAIISPSKNTFEADEPVSCILRLTNNGTLALRDIKIDNKASEGVFTEPRISLETLAPMQTVTLFTGLEIPVAATGKSISVTTEVSGGDYSGNAYYATDTNEFFMDPYISMVKEVLGNKGPSGRTIVPVNEQLKVRLELKNMNTIPVALKITDRLPESFSLQDTDKLEWEMQVDPHATNEVTYIVTPNFPGNFTLGNAVATWEDNGDLYEVTSAAPEILVNGSCVMPDKTVSSRYAMEGVIITVALQVSNIGESEVKFHVHDDLPTEADLVSGNLQWSGKLAPGEAALQSYDIMFTEAGEYTLPEFKMEYTDMQMKEMTVYSNPVEMYVDRKVASEDFDEYGADRITSVANGQQPRELTKTQAAGFLVSSFLSLLCIVALIPIAVLFLLRKVYN</sequence>
<keyword evidence="1" id="KW-0812">Transmembrane</keyword>
<accession>L0KSF9</accession>
<dbReference type="EMBL" id="CP003362">
    <property type="protein sequence ID" value="AGB48342.1"/>
    <property type="molecule type" value="Genomic_DNA"/>
</dbReference>
<evidence type="ECO:0000256" key="1">
    <source>
        <dbReference type="SAM" id="Phobius"/>
    </source>
</evidence>
<dbReference type="GeneID" id="14407825"/>